<dbReference type="InterPro" id="IPR029058">
    <property type="entry name" value="AB_hydrolase_fold"/>
</dbReference>
<evidence type="ECO:0000259" key="2">
    <source>
        <dbReference type="Pfam" id="PF20434"/>
    </source>
</evidence>
<dbReference type="PANTHER" id="PTHR48081">
    <property type="entry name" value="AB HYDROLASE SUPERFAMILY PROTEIN C4A8.06C"/>
    <property type="match status" value="1"/>
</dbReference>
<dbReference type="GO" id="GO:0016787">
    <property type="term" value="F:hydrolase activity"/>
    <property type="evidence" value="ECO:0007669"/>
    <property type="project" value="UniProtKB-KW"/>
</dbReference>
<dbReference type="Gene3D" id="3.40.50.1820">
    <property type="entry name" value="alpha/beta hydrolase"/>
    <property type="match status" value="1"/>
</dbReference>
<dbReference type="PROSITE" id="PS51257">
    <property type="entry name" value="PROKAR_LIPOPROTEIN"/>
    <property type="match status" value="1"/>
</dbReference>
<proteinExistence type="predicted"/>
<reference evidence="4" key="1">
    <citation type="journal article" date="2019" name="Int. J. Syst. Evol. Microbiol.">
        <title>The Global Catalogue of Microorganisms (GCM) 10K type strain sequencing project: providing services to taxonomists for standard genome sequencing and annotation.</title>
        <authorList>
            <consortium name="The Broad Institute Genomics Platform"/>
            <consortium name="The Broad Institute Genome Sequencing Center for Infectious Disease"/>
            <person name="Wu L."/>
            <person name="Ma J."/>
        </authorList>
    </citation>
    <scope>NUCLEOTIDE SEQUENCE [LARGE SCALE GENOMIC DNA]</scope>
    <source>
        <strain evidence="4">JCM 16082</strain>
    </source>
</reference>
<evidence type="ECO:0000313" key="4">
    <source>
        <dbReference type="Proteomes" id="UP001500507"/>
    </source>
</evidence>
<name>A0ABP3Y050_9FLAO</name>
<dbReference type="InterPro" id="IPR050300">
    <property type="entry name" value="GDXG_lipolytic_enzyme"/>
</dbReference>
<sequence>MKINIKLLRNSALVLGVLFVFGCAGKSYKNIDYLANSDIPATYKLEEEHLPSLNVFAPPKAENAPVIIFVHGGNWNSGKKETYWFLGRNFAKKDIVTVIPGYTLSPRVNCEVMAKEIAEAVHWTKENIAQYGGDPEQIYVMGHSAGGHLVALISTNPTYLKNPSEYIKGVILNDAAKLDAYSLLQIDPPTAKFDYATTWTTSPTEWKNASPIYYLDEETPTMKVYIGTETYKSILFYNKAFLEELRQYQPDAEGIYLDKKHVPMMSQFVWPWNDRYKEIVEFIESN</sequence>
<dbReference type="PANTHER" id="PTHR48081:SF33">
    <property type="entry name" value="KYNURENINE FORMAMIDASE"/>
    <property type="match status" value="1"/>
</dbReference>
<dbReference type="Pfam" id="PF20434">
    <property type="entry name" value="BD-FAE"/>
    <property type="match status" value="1"/>
</dbReference>
<dbReference type="RefSeq" id="WP_343767682.1">
    <property type="nucleotide sequence ID" value="NZ_BAAAFG010000016.1"/>
</dbReference>
<feature type="domain" description="BD-FAE-like" evidence="2">
    <location>
        <begin position="53"/>
        <end position="228"/>
    </location>
</feature>
<evidence type="ECO:0000313" key="3">
    <source>
        <dbReference type="EMBL" id="GAA0873122.1"/>
    </source>
</evidence>
<organism evidence="3 4">
    <name type="scientific">Gangjinia marincola</name>
    <dbReference type="NCBI Taxonomy" id="578463"/>
    <lineage>
        <taxon>Bacteria</taxon>
        <taxon>Pseudomonadati</taxon>
        <taxon>Bacteroidota</taxon>
        <taxon>Flavobacteriia</taxon>
        <taxon>Flavobacteriales</taxon>
        <taxon>Flavobacteriaceae</taxon>
        <taxon>Gangjinia</taxon>
    </lineage>
</organism>
<gene>
    <name evidence="3" type="ORF">GCM10009117_22690</name>
</gene>
<keyword evidence="4" id="KW-1185">Reference proteome</keyword>
<dbReference type="InterPro" id="IPR049492">
    <property type="entry name" value="BD-FAE-like_dom"/>
</dbReference>
<dbReference type="SUPFAM" id="SSF53474">
    <property type="entry name" value="alpha/beta-Hydrolases"/>
    <property type="match status" value="1"/>
</dbReference>
<dbReference type="EMBL" id="BAAAFG010000016">
    <property type="protein sequence ID" value="GAA0873122.1"/>
    <property type="molecule type" value="Genomic_DNA"/>
</dbReference>
<protein>
    <submittedName>
        <fullName evidence="3">Alpha/beta hydrolase</fullName>
    </submittedName>
</protein>
<dbReference type="Proteomes" id="UP001500507">
    <property type="component" value="Unassembled WGS sequence"/>
</dbReference>
<keyword evidence="1 3" id="KW-0378">Hydrolase</keyword>
<comment type="caution">
    <text evidence="3">The sequence shown here is derived from an EMBL/GenBank/DDBJ whole genome shotgun (WGS) entry which is preliminary data.</text>
</comment>
<accession>A0ABP3Y050</accession>
<evidence type="ECO:0000256" key="1">
    <source>
        <dbReference type="ARBA" id="ARBA00022801"/>
    </source>
</evidence>